<evidence type="ECO:0000256" key="2">
    <source>
        <dbReference type="ARBA" id="ARBA00022692"/>
    </source>
</evidence>
<protein>
    <submittedName>
        <fullName evidence="5">Uncharacterized protein</fullName>
    </submittedName>
</protein>
<comment type="caution">
    <text evidence="5">The sequence shown here is derived from an EMBL/GenBank/DDBJ whole genome shotgun (WGS) entry which is preliminary data.</text>
</comment>
<organism evidence="5 6">
    <name type="scientific">Rubroshorea leprosula</name>
    <dbReference type="NCBI Taxonomy" id="152421"/>
    <lineage>
        <taxon>Eukaryota</taxon>
        <taxon>Viridiplantae</taxon>
        <taxon>Streptophyta</taxon>
        <taxon>Embryophyta</taxon>
        <taxon>Tracheophyta</taxon>
        <taxon>Spermatophyta</taxon>
        <taxon>Magnoliopsida</taxon>
        <taxon>eudicotyledons</taxon>
        <taxon>Gunneridae</taxon>
        <taxon>Pentapetalae</taxon>
        <taxon>rosids</taxon>
        <taxon>malvids</taxon>
        <taxon>Malvales</taxon>
        <taxon>Dipterocarpaceae</taxon>
        <taxon>Rubroshorea</taxon>
    </lineage>
</organism>
<keyword evidence="2" id="KW-0812">Transmembrane</keyword>
<dbReference type="InterPro" id="IPR036259">
    <property type="entry name" value="MFS_trans_sf"/>
</dbReference>
<evidence type="ECO:0000256" key="1">
    <source>
        <dbReference type="ARBA" id="ARBA00004370"/>
    </source>
</evidence>
<reference evidence="5 6" key="1">
    <citation type="journal article" date="2021" name="Commun. Biol.">
        <title>The genome of Shorea leprosula (Dipterocarpaceae) highlights the ecological relevance of drought in aseasonal tropical rainforests.</title>
        <authorList>
            <person name="Ng K.K.S."/>
            <person name="Kobayashi M.J."/>
            <person name="Fawcett J.A."/>
            <person name="Hatakeyama M."/>
            <person name="Paape T."/>
            <person name="Ng C.H."/>
            <person name="Ang C.C."/>
            <person name="Tnah L.H."/>
            <person name="Lee C.T."/>
            <person name="Nishiyama T."/>
            <person name="Sese J."/>
            <person name="O'Brien M.J."/>
            <person name="Copetti D."/>
            <person name="Mohd Noor M.I."/>
            <person name="Ong R.C."/>
            <person name="Putra M."/>
            <person name="Sireger I.Z."/>
            <person name="Indrioko S."/>
            <person name="Kosugi Y."/>
            <person name="Izuno A."/>
            <person name="Isagi Y."/>
            <person name="Lee S.L."/>
            <person name="Shimizu K.K."/>
        </authorList>
    </citation>
    <scope>NUCLEOTIDE SEQUENCE [LARGE SCALE GENOMIC DNA]</scope>
    <source>
        <strain evidence="5">214</strain>
    </source>
</reference>
<gene>
    <name evidence="5" type="ORF">SLEP1_g23627</name>
</gene>
<sequence length="103" mass="11606">MFYVASIPGLIIGLGMQFAVDSPRWLCKVGSQNAAEEIIRKLWGESEVDKAIEEFKSVIKTDGSDLDSRWLELIEEPHSRGCMVSSRSPLGFNGPKRKKNPYY</sequence>
<dbReference type="GO" id="GO:0022857">
    <property type="term" value="F:transmembrane transporter activity"/>
    <property type="evidence" value="ECO:0007669"/>
    <property type="project" value="InterPro"/>
</dbReference>
<keyword evidence="6" id="KW-1185">Reference proteome</keyword>
<dbReference type="Pfam" id="PF00083">
    <property type="entry name" value="Sugar_tr"/>
    <property type="match status" value="1"/>
</dbReference>
<keyword evidence="4" id="KW-0472">Membrane</keyword>
<accession>A0AAV5JG15</accession>
<evidence type="ECO:0000256" key="4">
    <source>
        <dbReference type="ARBA" id="ARBA00023136"/>
    </source>
</evidence>
<evidence type="ECO:0000313" key="5">
    <source>
        <dbReference type="EMBL" id="GKV12492.1"/>
    </source>
</evidence>
<proteinExistence type="predicted"/>
<dbReference type="InterPro" id="IPR005828">
    <property type="entry name" value="MFS_sugar_transport-like"/>
</dbReference>
<dbReference type="Gene3D" id="1.20.1250.20">
    <property type="entry name" value="MFS general substrate transporter like domains"/>
    <property type="match status" value="1"/>
</dbReference>
<dbReference type="AlphaFoldDB" id="A0AAV5JG15"/>
<dbReference type="EMBL" id="BPVZ01000036">
    <property type="protein sequence ID" value="GKV12492.1"/>
    <property type="molecule type" value="Genomic_DNA"/>
</dbReference>
<name>A0AAV5JG15_9ROSI</name>
<dbReference type="GO" id="GO:0016020">
    <property type="term" value="C:membrane"/>
    <property type="evidence" value="ECO:0007669"/>
    <property type="project" value="UniProtKB-SubCell"/>
</dbReference>
<evidence type="ECO:0000313" key="6">
    <source>
        <dbReference type="Proteomes" id="UP001054252"/>
    </source>
</evidence>
<keyword evidence="3" id="KW-1133">Transmembrane helix</keyword>
<evidence type="ECO:0000256" key="3">
    <source>
        <dbReference type="ARBA" id="ARBA00022989"/>
    </source>
</evidence>
<comment type="subcellular location">
    <subcellularLocation>
        <location evidence="1">Membrane</location>
    </subcellularLocation>
</comment>
<dbReference type="Proteomes" id="UP001054252">
    <property type="component" value="Unassembled WGS sequence"/>
</dbReference>